<evidence type="ECO:0000313" key="1">
    <source>
        <dbReference type="EMBL" id="KAJ1672555.1"/>
    </source>
</evidence>
<name>A0ACC1H9D5_9FUNG</name>
<dbReference type="Proteomes" id="UP001145114">
    <property type="component" value="Unassembled WGS sequence"/>
</dbReference>
<evidence type="ECO:0000313" key="2">
    <source>
        <dbReference type="Proteomes" id="UP001145114"/>
    </source>
</evidence>
<sequence length="85" mass="9194">MFQSPRYSIPSTEKLRDGGGESEGTASVKQQIGAYDDEKAIQTATKSPSTYSIEQDQGEHVDDEAELPRNASFLSALSNVVCIVI</sequence>
<reference evidence="1" key="1">
    <citation type="submission" date="2022-06" db="EMBL/GenBank/DDBJ databases">
        <title>Phylogenomic reconstructions and comparative analyses of Kickxellomycotina fungi.</title>
        <authorList>
            <person name="Reynolds N.K."/>
            <person name="Stajich J.E."/>
            <person name="Barry K."/>
            <person name="Grigoriev I.V."/>
            <person name="Crous P."/>
            <person name="Smith M.E."/>
        </authorList>
    </citation>
    <scope>NUCLEOTIDE SEQUENCE</scope>
    <source>
        <strain evidence="1">RSA 2271</strain>
    </source>
</reference>
<feature type="non-terminal residue" evidence="1">
    <location>
        <position position="85"/>
    </location>
</feature>
<dbReference type="EMBL" id="JAMZIH010008181">
    <property type="protein sequence ID" value="KAJ1672555.1"/>
    <property type="molecule type" value="Genomic_DNA"/>
</dbReference>
<protein>
    <submittedName>
        <fullName evidence="1">Uncharacterized protein</fullName>
    </submittedName>
</protein>
<comment type="caution">
    <text evidence="1">The sequence shown here is derived from an EMBL/GenBank/DDBJ whole genome shotgun (WGS) entry which is preliminary data.</text>
</comment>
<gene>
    <name evidence="1" type="ORF">EV182_006948</name>
</gene>
<organism evidence="1 2">
    <name type="scientific">Spiromyces aspiralis</name>
    <dbReference type="NCBI Taxonomy" id="68401"/>
    <lineage>
        <taxon>Eukaryota</taxon>
        <taxon>Fungi</taxon>
        <taxon>Fungi incertae sedis</taxon>
        <taxon>Zoopagomycota</taxon>
        <taxon>Kickxellomycotina</taxon>
        <taxon>Kickxellomycetes</taxon>
        <taxon>Kickxellales</taxon>
        <taxon>Kickxellaceae</taxon>
        <taxon>Spiromyces</taxon>
    </lineage>
</organism>
<accession>A0ACC1H9D5</accession>
<proteinExistence type="predicted"/>
<keyword evidence="2" id="KW-1185">Reference proteome</keyword>